<sequence length="337" mass="35969">MSRVPEGPAPLAVRAAGWQFPETVRDTARLPELSDLTPAERGVLAGLGIEHIRADDEPDAAALATGAAKRALATAGLTVAEVRALVVVESRAPQTLLSSEATRIQELLGARDAVTFSVGGLGCVSIAPALLTARGLLAADPDLGHVLVAHGSTPATPGRYRHPVTVNGDGGGALLLSRTGPVRLLDSVQETDGRYWNLFEVAFRDVPSAQWRERCQEPAVYSFQLAVQTRNRLTTLLDKLLARHGMTRTDVAGYLTQNLSVGSFGFTEESLGITVLPACRDNLREYGHLGPNDVFFNLYTALERKELGEGDRAVLINVSPVAAWSVLLVEIGAEPVR</sequence>
<evidence type="ECO:0000313" key="2">
    <source>
        <dbReference type="Proteomes" id="UP000829494"/>
    </source>
</evidence>
<dbReference type="PANTHER" id="PTHR34069:SF2">
    <property type="entry name" value="BETA-KETOACYL-[ACYL-CARRIER-PROTEIN] SYNTHASE III"/>
    <property type="match status" value="1"/>
</dbReference>
<accession>A0ABY3YX73</accession>
<dbReference type="SUPFAM" id="SSF53901">
    <property type="entry name" value="Thiolase-like"/>
    <property type="match status" value="1"/>
</dbReference>
<evidence type="ECO:0008006" key="3">
    <source>
        <dbReference type="Google" id="ProtNLM"/>
    </source>
</evidence>
<proteinExistence type="predicted"/>
<keyword evidence="2" id="KW-1185">Reference proteome</keyword>
<evidence type="ECO:0000313" key="1">
    <source>
        <dbReference type="EMBL" id="UNZ02432.1"/>
    </source>
</evidence>
<gene>
    <name evidence="1" type="ORF">SRIMR7_09750</name>
</gene>
<name>A0ABY3YX73_STRRM</name>
<reference evidence="1 2" key="1">
    <citation type="submission" date="2022-03" db="EMBL/GenBank/DDBJ databases">
        <title>Complete genome of Streptomyces rimosus ssp. rimosus R7 (=ATCC 10970).</title>
        <authorList>
            <person name="Beganovic S."/>
            <person name="Ruckert C."/>
            <person name="Busche T."/>
            <person name="Kalinowski J."/>
            <person name="Wittmann C."/>
        </authorList>
    </citation>
    <scope>NUCLEOTIDE SEQUENCE [LARGE SCALE GENOMIC DNA]</scope>
    <source>
        <strain evidence="1 2">R7</strain>
    </source>
</reference>
<dbReference type="EMBL" id="CP094298">
    <property type="protein sequence ID" value="UNZ02432.1"/>
    <property type="molecule type" value="Genomic_DNA"/>
</dbReference>
<protein>
    <recommendedName>
        <fullName evidence="3">3-oxoacyl-ACP synthase</fullName>
    </recommendedName>
</protein>
<dbReference type="GeneID" id="66858484"/>
<dbReference type="InterPro" id="IPR016039">
    <property type="entry name" value="Thiolase-like"/>
</dbReference>
<organism evidence="1 2">
    <name type="scientific">Streptomyces rimosus subsp. rimosus</name>
    <dbReference type="NCBI Taxonomy" id="132474"/>
    <lineage>
        <taxon>Bacteria</taxon>
        <taxon>Bacillati</taxon>
        <taxon>Actinomycetota</taxon>
        <taxon>Actinomycetes</taxon>
        <taxon>Kitasatosporales</taxon>
        <taxon>Streptomycetaceae</taxon>
        <taxon>Streptomyces</taxon>
    </lineage>
</organism>
<dbReference type="Gene3D" id="3.40.47.10">
    <property type="match status" value="2"/>
</dbReference>
<dbReference type="Proteomes" id="UP000829494">
    <property type="component" value="Chromosome"/>
</dbReference>
<dbReference type="RefSeq" id="WP_030181832.1">
    <property type="nucleotide sequence ID" value="NZ_CP043497.1"/>
</dbReference>
<dbReference type="PANTHER" id="PTHR34069">
    <property type="entry name" value="3-OXOACYL-[ACYL-CARRIER-PROTEIN] SYNTHASE 3"/>
    <property type="match status" value="1"/>
</dbReference>